<keyword evidence="3" id="KW-0285">Flavoprotein</keyword>
<evidence type="ECO:0000313" key="8">
    <source>
        <dbReference type="Proteomes" id="UP000232875"/>
    </source>
</evidence>
<evidence type="ECO:0000256" key="5">
    <source>
        <dbReference type="ARBA" id="ARBA00054993"/>
    </source>
</evidence>
<dbReference type="FunFam" id="3.50.50.60:FF:000002">
    <property type="entry name" value="tRNA uridine 5-carboxymethylaminomethyl modification enzyme MnmG"/>
    <property type="match status" value="1"/>
</dbReference>
<evidence type="ECO:0000259" key="6">
    <source>
        <dbReference type="SMART" id="SM01228"/>
    </source>
</evidence>
<dbReference type="STRING" id="2020962.A0A2N1JHH0"/>
<dbReference type="InterPro" id="IPR044920">
    <property type="entry name" value="MnmG_C_subdom_sf"/>
</dbReference>
<dbReference type="PROSITE" id="PS01281">
    <property type="entry name" value="GIDA_2"/>
    <property type="match status" value="1"/>
</dbReference>
<dbReference type="InterPro" id="IPR020595">
    <property type="entry name" value="MnmG-rel_CS"/>
</dbReference>
<dbReference type="InterPro" id="IPR026904">
    <property type="entry name" value="MnmG_C"/>
</dbReference>
<proteinExistence type="inferred from homology"/>
<dbReference type="Gene3D" id="3.50.50.60">
    <property type="entry name" value="FAD/NAD(P)-binding domain"/>
    <property type="match status" value="2"/>
</dbReference>
<protein>
    <submittedName>
        <fullName evidence="7">Mto1p</fullName>
    </submittedName>
</protein>
<dbReference type="EMBL" id="KZ454987">
    <property type="protein sequence ID" value="PKI85985.1"/>
    <property type="molecule type" value="Genomic_DNA"/>
</dbReference>
<evidence type="ECO:0000256" key="1">
    <source>
        <dbReference type="ARBA" id="ARBA00001974"/>
    </source>
</evidence>
<dbReference type="InterPro" id="IPR040131">
    <property type="entry name" value="MnmG_N"/>
</dbReference>
<dbReference type="SMART" id="SM01228">
    <property type="entry name" value="GIDA_assoc_3"/>
    <property type="match status" value="1"/>
</dbReference>
<keyword evidence="4" id="KW-0274">FAD</keyword>
<gene>
    <name evidence="7" type="primary">MTO1</name>
    <name evidence="7" type="ORF">MVES_000150</name>
</gene>
<dbReference type="InterPro" id="IPR002218">
    <property type="entry name" value="MnmG-rel"/>
</dbReference>
<organism evidence="7 8">
    <name type="scientific">Malassezia vespertilionis</name>
    <dbReference type="NCBI Taxonomy" id="2020962"/>
    <lineage>
        <taxon>Eukaryota</taxon>
        <taxon>Fungi</taxon>
        <taxon>Dikarya</taxon>
        <taxon>Basidiomycota</taxon>
        <taxon>Ustilaginomycotina</taxon>
        <taxon>Malasseziomycetes</taxon>
        <taxon>Malasseziales</taxon>
        <taxon>Malasseziaceae</taxon>
        <taxon>Malassezia</taxon>
    </lineage>
</organism>
<accession>A0A2N1JHH0</accession>
<comment type="function">
    <text evidence="5">Component of the MSS1-MTO1 complex that catalyzes the 5-carboxymethylaminomethyluridine (cmnm(5)U) modification at the 34th wobble position (U34) of mitochondrial tRNAs.</text>
</comment>
<dbReference type="InterPro" id="IPR036188">
    <property type="entry name" value="FAD/NAD-bd_sf"/>
</dbReference>
<dbReference type="SUPFAM" id="SSF51905">
    <property type="entry name" value="FAD/NAD(P)-binding domain"/>
    <property type="match status" value="1"/>
</dbReference>
<evidence type="ECO:0000256" key="2">
    <source>
        <dbReference type="ARBA" id="ARBA00007653"/>
    </source>
</evidence>
<dbReference type="GO" id="GO:0002098">
    <property type="term" value="P:tRNA wobble uridine modification"/>
    <property type="evidence" value="ECO:0007669"/>
    <property type="project" value="InterPro"/>
</dbReference>
<name>A0A2N1JHH0_9BASI</name>
<dbReference type="GO" id="GO:0030488">
    <property type="term" value="P:tRNA methylation"/>
    <property type="evidence" value="ECO:0007669"/>
    <property type="project" value="TreeGrafter"/>
</dbReference>
<dbReference type="PANTHER" id="PTHR11806">
    <property type="entry name" value="GLUCOSE INHIBITED DIVISION PROTEIN A"/>
    <property type="match status" value="1"/>
</dbReference>
<evidence type="ECO:0000256" key="3">
    <source>
        <dbReference type="ARBA" id="ARBA00022630"/>
    </source>
</evidence>
<evidence type="ECO:0000256" key="4">
    <source>
        <dbReference type="ARBA" id="ARBA00022827"/>
    </source>
</evidence>
<dbReference type="OrthoDB" id="3329at2759"/>
<dbReference type="InterPro" id="IPR004416">
    <property type="entry name" value="MnmG"/>
</dbReference>
<keyword evidence="8" id="KW-1185">Reference proteome</keyword>
<dbReference type="InterPro" id="IPR047001">
    <property type="entry name" value="MnmG_C_subdom"/>
</dbReference>
<feature type="domain" description="tRNA uridine 5-carboxymethylaminomethyl modification enzyme C-terminal subdomain" evidence="6">
    <location>
        <begin position="579"/>
        <end position="640"/>
    </location>
</feature>
<dbReference type="Pfam" id="PF01134">
    <property type="entry name" value="GIDA"/>
    <property type="match status" value="1"/>
</dbReference>
<dbReference type="AlphaFoldDB" id="A0A2N1JHH0"/>
<dbReference type="Pfam" id="PF21680">
    <property type="entry name" value="GIDA_C_1st"/>
    <property type="match status" value="1"/>
</dbReference>
<comment type="similarity">
    <text evidence="2">Belongs to the MnmG family.</text>
</comment>
<dbReference type="GO" id="GO:0005737">
    <property type="term" value="C:cytoplasm"/>
    <property type="evidence" value="ECO:0007669"/>
    <property type="project" value="UniProtKB-ARBA"/>
</dbReference>
<dbReference type="GO" id="GO:0050660">
    <property type="term" value="F:flavin adenine dinucleotide binding"/>
    <property type="evidence" value="ECO:0007669"/>
    <property type="project" value="InterPro"/>
</dbReference>
<dbReference type="NCBIfam" id="TIGR00136">
    <property type="entry name" value="mnmG_gidA"/>
    <property type="match status" value="1"/>
</dbReference>
<dbReference type="PANTHER" id="PTHR11806:SF0">
    <property type="entry name" value="PROTEIN MTO1 HOMOLOG, MITOCHONDRIAL"/>
    <property type="match status" value="1"/>
</dbReference>
<dbReference type="Gene3D" id="1.10.150.570">
    <property type="entry name" value="GidA associated domain, C-terminal subdomain"/>
    <property type="match status" value="1"/>
</dbReference>
<sequence>MLRRAIDTVVIGGGHAGVEAAAASARTGASTVLLTTRASTIGELSCNPSMGGIGKGTLTRETDALGGLAGRAADAAAIQFRMLNRSKGPAVHGPRAQLDRYLYKTHIQQMLAAVPNLEMCEAQVHGLDLAWGPHADDEVKASVRGVRLTNGDTIACKQVVLCTGTFLGASILLGNERRSAGRMLPMPGEGVEPSVEGMSASLERAGFRLGRLKTGTPARIDAGSVALGPRFDGDVNGTQSGALEAMHGDATPHAFSFLSPHGPPLDPARQLYTFGTHTTLATHALVEEAITGDAYTMTKHAGPRYCPSLEVKVLRFAHKASHPVWLEPEGFLDTPQRDGHVLYPNGLSNSLPFEIQAKLLRTVPGLEHAHMLRPGYAVEYDHIDPRELHATLESRRIQGLAMAGQINGTTGYEEAGAQGVLAGLNAGLRAQQRAQLLLRRSDAYIGVMVDDLRIQGIQEPYRMFTSRAEYRISLRADNADTRLTTLLDKACPEAVDPTRRACLQRVQADMDYGMHILRTTKMTGRAWARYGLAAETDVRTQSALDLLRRPRMSITSLLDAVPALRDVPSSTLERLGTEAAYLPLLDRQQAEISMLQKDESLAIPDALDYAAIEGISAEMKERFAQVRPRTLGEAKRVAGF</sequence>
<dbReference type="Pfam" id="PF13932">
    <property type="entry name" value="SAM_GIDA_C"/>
    <property type="match status" value="1"/>
</dbReference>
<reference evidence="7 8" key="1">
    <citation type="submission" date="2017-10" db="EMBL/GenBank/DDBJ databases">
        <title>A novel species of cold-tolerant Malassezia isolated from bats.</title>
        <authorList>
            <person name="Lorch J.M."/>
            <person name="Palmer J.M."/>
            <person name="Vanderwolf K.J."/>
            <person name="Schmidt K.Z."/>
            <person name="Verant M.L."/>
            <person name="Weller T.J."/>
            <person name="Blehert D.S."/>
        </authorList>
    </citation>
    <scope>NUCLEOTIDE SEQUENCE [LARGE SCALE GENOMIC DNA]</scope>
    <source>
        <strain evidence="7 8">NWHC:44797-103</strain>
    </source>
</reference>
<dbReference type="InterPro" id="IPR049312">
    <property type="entry name" value="GIDA_C_N"/>
</dbReference>
<comment type="cofactor">
    <cofactor evidence="1">
        <name>FAD</name>
        <dbReference type="ChEBI" id="CHEBI:57692"/>
    </cofactor>
</comment>
<dbReference type="PROSITE" id="PS01280">
    <property type="entry name" value="GIDA_1"/>
    <property type="match status" value="1"/>
</dbReference>
<dbReference type="Proteomes" id="UP000232875">
    <property type="component" value="Unassembled WGS sequence"/>
</dbReference>
<evidence type="ECO:0000313" key="7">
    <source>
        <dbReference type="EMBL" id="PKI85985.1"/>
    </source>
</evidence>